<dbReference type="SUPFAM" id="SSF54695">
    <property type="entry name" value="POZ domain"/>
    <property type="match status" value="1"/>
</dbReference>
<dbReference type="CDD" id="cd18186">
    <property type="entry name" value="BTB_POZ_ZBTB_KLHL-like"/>
    <property type="match status" value="1"/>
</dbReference>
<dbReference type="Pfam" id="PF00651">
    <property type="entry name" value="BTB"/>
    <property type="match status" value="1"/>
</dbReference>
<organism evidence="2 3">
    <name type="scientific">Mycena albidolilacea</name>
    <dbReference type="NCBI Taxonomy" id="1033008"/>
    <lineage>
        <taxon>Eukaryota</taxon>
        <taxon>Fungi</taxon>
        <taxon>Dikarya</taxon>
        <taxon>Basidiomycota</taxon>
        <taxon>Agaricomycotina</taxon>
        <taxon>Agaricomycetes</taxon>
        <taxon>Agaricomycetidae</taxon>
        <taxon>Agaricales</taxon>
        <taxon>Marasmiineae</taxon>
        <taxon>Mycenaceae</taxon>
        <taxon>Mycena</taxon>
    </lineage>
</organism>
<dbReference type="PROSITE" id="PS50097">
    <property type="entry name" value="BTB"/>
    <property type="match status" value="1"/>
</dbReference>
<evidence type="ECO:0000313" key="3">
    <source>
        <dbReference type="Proteomes" id="UP001218218"/>
    </source>
</evidence>
<keyword evidence="3" id="KW-1185">Reference proteome</keyword>
<dbReference type="Proteomes" id="UP001218218">
    <property type="component" value="Unassembled WGS sequence"/>
</dbReference>
<dbReference type="InterPro" id="IPR011333">
    <property type="entry name" value="SKP1/BTB/POZ_sf"/>
</dbReference>
<reference evidence="2" key="1">
    <citation type="submission" date="2023-03" db="EMBL/GenBank/DDBJ databases">
        <title>Massive genome expansion in bonnet fungi (Mycena s.s.) driven by repeated elements and novel gene families across ecological guilds.</title>
        <authorList>
            <consortium name="Lawrence Berkeley National Laboratory"/>
            <person name="Harder C.B."/>
            <person name="Miyauchi S."/>
            <person name="Viragh M."/>
            <person name="Kuo A."/>
            <person name="Thoen E."/>
            <person name="Andreopoulos B."/>
            <person name="Lu D."/>
            <person name="Skrede I."/>
            <person name="Drula E."/>
            <person name="Henrissat B."/>
            <person name="Morin E."/>
            <person name="Kohler A."/>
            <person name="Barry K."/>
            <person name="LaButti K."/>
            <person name="Morin E."/>
            <person name="Salamov A."/>
            <person name="Lipzen A."/>
            <person name="Mereny Z."/>
            <person name="Hegedus B."/>
            <person name="Baldrian P."/>
            <person name="Stursova M."/>
            <person name="Weitz H."/>
            <person name="Taylor A."/>
            <person name="Grigoriev I.V."/>
            <person name="Nagy L.G."/>
            <person name="Martin F."/>
            <person name="Kauserud H."/>
        </authorList>
    </citation>
    <scope>NUCLEOTIDE SEQUENCE</scope>
    <source>
        <strain evidence="2">CBHHK002</strain>
    </source>
</reference>
<feature type="domain" description="BTB" evidence="1">
    <location>
        <begin position="9"/>
        <end position="80"/>
    </location>
</feature>
<dbReference type="AlphaFoldDB" id="A0AAD7ABK6"/>
<proteinExistence type="predicted"/>
<comment type="caution">
    <text evidence="2">The sequence shown here is derived from an EMBL/GenBank/DDBJ whole genome shotgun (WGS) entry which is preliminary data.</text>
</comment>
<dbReference type="InterPro" id="IPR000210">
    <property type="entry name" value="BTB/POZ_dom"/>
</dbReference>
<dbReference type="EMBL" id="JARIHO010000010">
    <property type="protein sequence ID" value="KAJ7354351.1"/>
    <property type="molecule type" value="Genomic_DNA"/>
</dbReference>
<name>A0AAD7ABK6_9AGAR</name>
<sequence>VEELWFEDGNIVIQAGNAQFRVYRGILAARSPVFRDMLAFPQPPDSELIDGCPVVRLHDSERDATFFLRAIFDSSFFIPFPTTTTFNTIKGCLRLAKKYGVDYIFERALSHLSSGYDTTLSRWDKDLLYEGDSDDTGLEKISWDIPDEITYRILVIELIRGVNALWLLPDAFYCLGIDFKGLRNEIIYGGTYEDEPTSLSAQDQEAFFNGYERQTQDTTTVMRFLS</sequence>
<dbReference type="Gene3D" id="3.30.710.10">
    <property type="entry name" value="Potassium Channel Kv1.1, Chain A"/>
    <property type="match status" value="1"/>
</dbReference>
<evidence type="ECO:0000259" key="1">
    <source>
        <dbReference type="PROSITE" id="PS50097"/>
    </source>
</evidence>
<evidence type="ECO:0000313" key="2">
    <source>
        <dbReference type="EMBL" id="KAJ7354351.1"/>
    </source>
</evidence>
<gene>
    <name evidence="2" type="ORF">DFH08DRAFT_691482</name>
</gene>
<accession>A0AAD7ABK6</accession>
<protein>
    <recommendedName>
        <fullName evidence="1">BTB domain-containing protein</fullName>
    </recommendedName>
</protein>
<feature type="non-terminal residue" evidence="2">
    <location>
        <position position="1"/>
    </location>
</feature>